<name>A0A1W6KCW2_9GAMM</name>
<evidence type="ECO:0000313" key="6">
    <source>
        <dbReference type="Proteomes" id="UP000193100"/>
    </source>
</evidence>
<evidence type="ECO:0000259" key="4">
    <source>
        <dbReference type="Pfam" id="PF02668"/>
    </source>
</evidence>
<dbReference type="InterPro" id="IPR050411">
    <property type="entry name" value="AlphaKG_dependent_hydroxylases"/>
</dbReference>
<evidence type="ECO:0000256" key="1">
    <source>
        <dbReference type="ARBA" id="ARBA00001954"/>
    </source>
</evidence>
<dbReference type="GO" id="GO:0017000">
    <property type="term" value="P:antibiotic biosynthetic process"/>
    <property type="evidence" value="ECO:0007669"/>
    <property type="project" value="UniProtKB-KW"/>
</dbReference>
<dbReference type="RefSeq" id="WP_085681517.1">
    <property type="nucleotide sequence ID" value="NZ_CP020931.1"/>
</dbReference>
<dbReference type="Proteomes" id="UP000193100">
    <property type="component" value="Chromosome"/>
</dbReference>
<protein>
    <submittedName>
        <fullName evidence="5">Peptide synthase</fullName>
    </submittedName>
</protein>
<accession>A0A1W6KCW2</accession>
<evidence type="ECO:0000256" key="3">
    <source>
        <dbReference type="ARBA" id="ARBA00023194"/>
    </source>
</evidence>
<dbReference type="Pfam" id="PF02668">
    <property type="entry name" value="TauD"/>
    <property type="match status" value="1"/>
</dbReference>
<dbReference type="GO" id="GO:0016706">
    <property type="term" value="F:2-oxoglutarate-dependent dioxygenase activity"/>
    <property type="evidence" value="ECO:0007669"/>
    <property type="project" value="UniProtKB-ARBA"/>
</dbReference>
<dbReference type="Gene3D" id="3.60.130.10">
    <property type="entry name" value="Clavaminate synthase-like"/>
    <property type="match status" value="1"/>
</dbReference>
<dbReference type="GeneID" id="77257140"/>
<evidence type="ECO:0000256" key="2">
    <source>
        <dbReference type="ARBA" id="ARBA00023002"/>
    </source>
</evidence>
<dbReference type="PANTHER" id="PTHR10696">
    <property type="entry name" value="GAMMA-BUTYROBETAINE HYDROXYLASE-RELATED"/>
    <property type="match status" value="1"/>
</dbReference>
<keyword evidence="2" id="KW-0560">Oxidoreductase</keyword>
<dbReference type="PANTHER" id="PTHR10696:SF56">
    <property type="entry name" value="TAUD_TFDA-LIKE DOMAIN-CONTAINING PROTEIN"/>
    <property type="match status" value="1"/>
</dbReference>
<feature type="domain" description="TauD/TfdA-like" evidence="4">
    <location>
        <begin position="25"/>
        <end position="318"/>
    </location>
</feature>
<proteinExistence type="predicted"/>
<organism evidence="5 6">
    <name type="scientific">Marinobacter salarius</name>
    <dbReference type="NCBI Taxonomy" id="1420917"/>
    <lineage>
        <taxon>Bacteria</taxon>
        <taxon>Pseudomonadati</taxon>
        <taxon>Pseudomonadota</taxon>
        <taxon>Gammaproteobacteria</taxon>
        <taxon>Pseudomonadales</taxon>
        <taxon>Marinobacteraceae</taxon>
        <taxon>Marinobacter</taxon>
    </lineage>
</organism>
<dbReference type="InterPro" id="IPR042098">
    <property type="entry name" value="TauD-like_sf"/>
</dbReference>
<gene>
    <name evidence="5" type="ORF">MARSALSMR5_03214</name>
</gene>
<dbReference type="SUPFAM" id="SSF51197">
    <property type="entry name" value="Clavaminate synthase-like"/>
    <property type="match status" value="1"/>
</dbReference>
<keyword evidence="3" id="KW-0045">Antibiotic biosynthesis</keyword>
<comment type="cofactor">
    <cofactor evidence="1">
        <name>Fe(2+)</name>
        <dbReference type="ChEBI" id="CHEBI:29033"/>
    </cofactor>
</comment>
<reference evidence="5 6" key="1">
    <citation type="submission" date="2017-04" db="EMBL/GenBank/DDBJ databases">
        <title>Genome Sequence of Marinobacter salarius strain SMR5 Isolated from a culture of the Diatom Skeletonema marinoi.</title>
        <authorList>
            <person name="Topel M."/>
            <person name="Pinder M.I.M."/>
            <person name="Johansson O.N."/>
            <person name="Kourtchenko O."/>
            <person name="Godhe A."/>
            <person name="Clarke A.K."/>
        </authorList>
    </citation>
    <scope>NUCLEOTIDE SEQUENCE [LARGE SCALE GENOMIC DNA]</scope>
    <source>
        <strain evidence="5 6">SMR5</strain>
    </source>
</reference>
<evidence type="ECO:0000313" key="5">
    <source>
        <dbReference type="EMBL" id="ARM85256.1"/>
    </source>
</evidence>
<dbReference type="AlphaFoldDB" id="A0A1W6KCW2"/>
<dbReference type="EMBL" id="CP020931">
    <property type="protein sequence ID" value="ARM85256.1"/>
    <property type="molecule type" value="Genomic_DNA"/>
</dbReference>
<dbReference type="InterPro" id="IPR003819">
    <property type="entry name" value="TauD/TfdA-like"/>
</dbReference>
<sequence length="339" mass="37770">MNSITARTAPEALAIEDGVPLKVSPLTPDTGLEQVAGAIRELVEHRLEKDGAILFRGFSAPGVEGFQSFAGSFGHPLLSYEFGSTPRSQVTGKGVYTSTEYPAHRSIPLHNEQAYTTEWPMRIWFYCARAAEQGGETPIADSREVYRRIDPALRRRFSERGLTYVRNYGNGLDVDWQQVFNTDSAEAVEVFCRRQGIDVTWKDDGCLRTAQRCQAVARHPRTGDKVWFNQAHLFHLSALDEEMQAILLETVGEDNLPRNVYYGDGGAIESSALEEVRGVLDECRVVFPWRSGDILMLDNMLMAHAREPFAGPRKVVVAMAEGHGLSSNPQNPALREEVT</sequence>